<dbReference type="InterPro" id="IPR016615">
    <property type="entry name" value="Otubain"/>
</dbReference>
<dbReference type="CDD" id="cd22763">
    <property type="entry name" value="OTUB1"/>
    <property type="match status" value="1"/>
</dbReference>
<dbReference type="InterPro" id="IPR042467">
    <property type="entry name" value="Peptidase_C65_otubain_sub2"/>
</dbReference>
<dbReference type="Gene3D" id="1.20.1300.20">
    <property type="entry name" value="Peptidase C65 Otubain, subdomain 2"/>
    <property type="match status" value="1"/>
</dbReference>
<feature type="active site" description="Nucleophile" evidence="8">
    <location>
        <position position="99"/>
    </location>
</feature>
<feature type="region of interest" description="Disordered" evidence="10">
    <location>
        <begin position="263"/>
        <end position="283"/>
    </location>
</feature>
<evidence type="ECO:0000313" key="13">
    <source>
        <dbReference type="Proteomes" id="UP000790347"/>
    </source>
</evidence>
<dbReference type="InterPro" id="IPR038765">
    <property type="entry name" value="Papain-like_cys_pep_sf"/>
</dbReference>
<evidence type="ECO:0000256" key="8">
    <source>
        <dbReference type="PIRSR" id="PIRSR013503-1"/>
    </source>
</evidence>
<dbReference type="GO" id="GO:0005634">
    <property type="term" value="C:nucleus"/>
    <property type="evidence" value="ECO:0007669"/>
    <property type="project" value="TreeGrafter"/>
</dbReference>
<dbReference type="EMBL" id="ASGP02000003">
    <property type="protein sequence ID" value="KAH9518279.1"/>
    <property type="molecule type" value="Genomic_DNA"/>
</dbReference>
<proteinExistence type="inferred from homology"/>
<dbReference type="GO" id="GO:0006508">
    <property type="term" value="P:proteolysis"/>
    <property type="evidence" value="ECO:0007669"/>
    <property type="project" value="UniProtKB-KW"/>
</dbReference>
<evidence type="ECO:0000256" key="6">
    <source>
        <dbReference type="ARBA" id="ARBA00022807"/>
    </source>
</evidence>
<dbReference type="InterPro" id="IPR042468">
    <property type="entry name" value="Peptidase_C65_otubain_sub1"/>
</dbReference>
<evidence type="ECO:0000256" key="5">
    <source>
        <dbReference type="ARBA" id="ARBA00022801"/>
    </source>
</evidence>
<dbReference type="Pfam" id="PF10275">
    <property type="entry name" value="Peptidase_C65"/>
    <property type="match status" value="1"/>
</dbReference>
<keyword evidence="13" id="KW-1185">Reference proteome</keyword>
<evidence type="ECO:0000256" key="3">
    <source>
        <dbReference type="ARBA" id="ARBA00022670"/>
    </source>
</evidence>
<dbReference type="Proteomes" id="UP000790347">
    <property type="component" value="Unassembled WGS sequence"/>
</dbReference>
<evidence type="ECO:0000259" key="11">
    <source>
        <dbReference type="PROSITE" id="PS50802"/>
    </source>
</evidence>
<feature type="site" description="Interacts with free ubiquitin" evidence="9">
    <location>
        <position position="247"/>
    </location>
</feature>
<evidence type="ECO:0000256" key="4">
    <source>
        <dbReference type="ARBA" id="ARBA00022786"/>
    </source>
</evidence>
<dbReference type="SUPFAM" id="SSF54001">
    <property type="entry name" value="Cysteine proteinases"/>
    <property type="match status" value="1"/>
</dbReference>
<feature type="active site" evidence="8">
    <location>
        <position position="96"/>
    </location>
</feature>
<sequence length="300" mass="35198">MADLVASDDNYNVDGKFIRIELKIKILDLKYLFLLELIRESQAKIDHEIAELFPLVSESYDINKLHNEYSNDDQVYQQKVADLEEKYVALRKTRPDGNCFYRAFIFAYFESLFGDPNELKRFIQVCHETRKDITSLGFPDFTVDEFYDYFYEIVTLIQDGKVKTSEELLAELDKPSVSDNIVVYLRLLTSYYLQKKSEFFANFIEGSGQMAEFCKREVEPMYKESDHIHIIAICSVLNVNVRVVYMDRGAGGKVNEHDFIPIYKNNDSNDDNDNQSQQESDPRIHLLYRPGHYDILYKKK</sequence>
<dbReference type="Gene3D" id="3.30.200.60">
    <property type="entry name" value="Peptidase C65 Otubain, subdomain 1"/>
    <property type="match status" value="1"/>
</dbReference>
<evidence type="ECO:0000256" key="2">
    <source>
        <dbReference type="ARBA" id="ARBA00006579"/>
    </source>
</evidence>
<keyword evidence="4 7" id="KW-0833">Ubl conjugation pathway</keyword>
<dbReference type="InterPro" id="IPR003323">
    <property type="entry name" value="OTU_dom"/>
</dbReference>
<evidence type="ECO:0000313" key="12">
    <source>
        <dbReference type="EMBL" id="KAH9518279.1"/>
    </source>
</evidence>
<evidence type="ECO:0000256" key="7">
    <source>
        <dbReference type="PIRNR" id="PIRNR013503"/>
    </source>
</evidence>
<evidence type="ECO:0000256" key="9">
    <source>
        <dbReference type="PIRSR" id="PIRSR013503-2"/>
    </source>
</evidence>
<comment type="caution">
    <text evidence="12">The sequence shown here is derived from an EMBL/GenBank/DDBJ whole genome shotgun (WGS) entry which is preliminary data.</text>
</comment>
<dbReference type="EC" id="3.4.19.12" evidence="7"/>
<dbReference type="PIRSF" id="PIRSF013503">
    <property type="entry name" value="Ubiquitin_thioesterase_Otubain"/>
    <property type="match status" value="1"/>
</dbReference>
<feature type="site" description="Interacts with free ubiquitin" evidence="9">
    <location>
        <position position="245"/>
    </location>
</feature>
<dbReference type="FunFam" id="1.20.1300.20:FF:000001">
    <property type="entry name" value="Ubiquitin thioesterase OTUB1"/>
    <property type="match status" value="1"/>
</dbReference>
<comment type="similarity">
    <text evidence="2 7">Belongs to the peptidase C65 family.</text>
</comment>
<keyword evidence="6 7" id="KW-0788">Thiol protease</keyword>
<keyword evidence="5 7" id="KW-0378">Hydrolase</keyword>
<feature type="domain" description="OTU" evidence="11">
    <location>
        <begin position="88"/>
        <end position="299"/>
    </location>
</feature>
<feature type="active site" evidence="8">
    <location>
        <position position="292"/>
    </location>
</feature>
<dbReference type="InterPro" id="IPR019400">
    <property type="entry name" value="Peptidase_C65_otubain"/>
</dbReference>
<evidence type="ECO:0000256" key="10">
    <source>
        <dbReference type="SAM" id="MobiDB-lite"/>
    </source>
</evidence>
<keyword evidence="3 7" id="KW-0645">Protease</keyword>
<dbReference type="GO" id="GO:0004843">
    <property type="term" value="F:cysteine-type deubiquitinase activity"/>
    <property type="evidence" value="ECO:0007669"/>
    <property type="project" value="UniProtKB-UniRule"/>
</dbReference>
<gene>
    <name evidence="12" type="primary">OTUB1</name>
    <name evidence="12" type="ORF">DERF_008868</name>
</gene>
<accession>A0A922L7E1</accession>
<organism evidence="12 13">
    <name type="scientific">Dermatophagoides farinae</name>
    <name type="common">American house dust mite</name>
    <dbReference type="NCBI Taxonomy" id="6954"/>
    <lineage>
        <taxon>Eukaryota</taxon>
        <taxon>Metazoa</taxon>
        <taxon>Ecdysozoa</taxon>
        <taxon>Arthropoda</taxon>
        <taxon>Chelicerata</taxon>
        <taxon>Arachnida</taxon>
        <taxon>Acari</taxon>
        <taxon>Acariformes</taxon>
        <taxon>Sarcoptiformes</taxon>
        <taxon>Astigmata</taxon>
        <taxon>Psoroptidia</taxon>
        <taxon>Analgoidea</taxon>
        <taxon>Pyroglyphidae</taxon>
        <taxon>Dermatophagoidinae</taxon>
        <taxon>Dermatophagoides</taxon>
    </lineage>
</organism>
<reference evidence="12" key="2">
    <citation type="journal article" date="2022" name="Res Sq">
        <title>Comparative Genomics Reveals Insights into the Divergent Evolution of Astigmatic Mites and Household Pest Adaptations.</title>
        <authorList>
            <person name="Xiong Q."/>
            <person name="Wan A.T.-Y."/>
            <person name="Liu X.-Y."/>
            <person name="Fung C.S.-H."/>
            <person name="Xiao X."/>
            <person name="Malainual N."/>
            <person name="Hou J."/>
            <person name="Wang L."/>
            <person name="Wang M."/>
            <person name="Yang K."/>
            <person name="Cui Y."/>
            <person name="Leung E."/>
            <person name="Nong W."/>
            <person name="Shin S.-K."/>
            <person name="Au S."/>
            <person name="Jeong K.Y."/>
            <person name="Chew F.T."/>
            <person name="Hui J."/>
            <person name="Leung T.F."/>
            <person name="Tungtrongchitr A."/>
            <person name="Zhong N."/>
            <person name="Liu Z."/>
            <person name="Tsui S."/>
        </authorList>
    </citation>
    <scope>NUCLEOTIDE SEQUENCE</scope>
    <source>
        <strain evidence="12">Derf</strain>
        <tissue evidence="12">Whole organism</tissue>
    </source>
</reference>
<reference evidence="12" key="1">
    <citation type="submission" date="2013-05" db="EMBL/GenBank/DDBJ databases">
        <authorList>
            <person name="Yim A.K.Y."/>
            <person name="Chan T.F."/>
            <person name="Ji K.M."/>
            <person name="Liu X.Y."/>
            <person name="Zhou J.W."/>
            <person name="Li R.Q."/>
            <person name="Yang K.Y."/>
            <person name="Li J."/>
            <person name="Li M."/>
            <person name="Law P.T.W."/>
            <person name="Wu Y.L."/>
            <person name="Cai Z.L."/>
            <person name="Qin H."/>
            <person name="Bao Y."/>
            <person name="Leung R.K.K."/>
            <person name="Ng P.K.S."/>
            <person name="Zou J."/>
            <person name="Zhong X.J."/>
            <person name="Ran P.X."/>
            <person name="Zhong N.S."/>
            <person name="Liu Z.G."/>
            <person name="Tsui S.K.W."/>
        </authorList>
    </citation>
    <scope>NUCLEOTIDE SEQUENCE</scope>
    <source>
        <strain evidence="12">Derf</strain>
        <tissue evidence="12">Whole organism</tissue>
    </source>
</reference>
<name>A0A922L7E1_DERFA</name>
<feature type="site" description="Interacts with free ubiquitin" evidence="9">
    <location>
        <position position="231"/>
    </location>
</feature>
<feature type="site" description="Interacts with free ubiquitin" evidence="9">
    <location>
        <position position="288"/>
    </location>
</feature>
<evidence type="ECO:0000256" key="1">
    <source>
        <dbReference type="ARBA" id="ARBA00000707"/>
    </source>
</evidence>
<dbReference type="PROSITE" id="PS50802">
    <property type="entry name" value="OTU"/>
    <property type="match status" value="1"/>
</dbReference>
<comment type="catalytic activity">
    <reaction evidence="1 7">
        <text>Thiol-dependent hydrolysis of ester, thioester, amide, peptide and isopeptide bonds formed by the C-terminal Gly of ubiquitin (a 76-residue protein attached to proteins as an intracellular targeting signal).</text>
        <dbReference type="EC" id="3.4.19.12"/>
    </reaction>
</comment>
<dbReference type="PANTHER" id="PTHR12931:SF15">
    <property type="entry name" value="UBIQUITIN THIOESTERASE OTUBAIN-LIKE"/>
    <property type="match status" value="1"/>
</dbReference>
<dbReference type="GO" id="GO:0043130">
    <property type="term" value="F:ubiquitin binding"/>
    <property type="evidence" value="ECO:0007669"/>
    <property type="project" value="UniProtKB-UniRule"/>
</dbReference>
<dbReference type="AlphaFoldDB" id="A0A922L7E1"/>
<dbReference type="PANTHER" id="PTHR12931">
    <property type="entry name" value="UBIQUITIN THIOLESTERASE PROTEIN OTUB"/>
    <property type="match status" value="1"/>
</dbReference>
<feature type="site" description="Interacts with free ubiquitin" evidence="9">
    <location>
        <position position="293"/>
    </location>
</feature>
<dbReference type="GO" id="GO:0071108">
    <property type="term" value="P:protein K48-linked deubiquitination"/>
    <property type="evidence" value="ECO:0007669"/>
    <property type="project" value="TreeGrafter"/>
</dbReference>
<protein>
    <recommendedName>
        <fullName evidence="7">Ubiquitin thioesterase</fullName>
        <ecNumber evidence="7">3.4.19.12</ecNumber>
    </recommendedName>
</protein>